<dbReference type="GO" id="GO:0005615">
    <property type="term" value="C:extracellular space"/>
    <property type="evidence" value="ECO:0007669"/>
    <property type="project" value="TreeGrafter"/>
</dbReference>
<dbReference type="PANTHER" id="PTHR11857:SF43">
    <property type="entry name" value="GEO07291P1-RELATED"/>
    <property type="match status" value="1"/>
</dbReference>
<dbReference type="CDD" id="cd23992">
    <property type="entry name" value="PBP_GOBP"/>
    <property type="match status" value="1"/>
</dbReference>
<keyword evidence="7" id="KW-1185">Reference proteome</keyword>
<protein>
    <submittedName>
        <fullName evidence="6">Uncharacterized protein</fullName>
    </submittedName>
</protein>
<evidence type="ECO:0000256" key="3">
    <source>
        <dbReference type="ARBA" id="ARBA00022525"/>
    </source>
</evidence>
<keyword evidence="4 5" id="KW-0732">Signal</keyword>
<feature type="signal peptide" evidence="5">
    <location>
        <begin position="1"/>
        <end position="17"/>
    </location>
</feature>
<dbReference type="SMART" id="SM00708">
    <property type="entry name" value="PhBP"/>
    <property type="match status" value="1"/>
</dbReference>
<evidence type="ECO:0000256" key="5">
    <source>
        <dbReference type="SAM" id="SignalP"/>
    </source>
</evidence>
<dbReference type="Proteomes" id="UP000826195">
    <property type="component" value="Unassembled WGS sequence"/>
</dbReference>
<dbReference type="PANTHER" id="PTHR11857">
    <property type="entry name" value="ODORANT BINDING PROTEIN-RELATED"/>
    <property type="match status" value="1"/>
</dbReference>
<dbReference type="GO" id="GO:0007608">
    <property type="term" value="P:sensory perception of smell"/>
    <property type="evidence" value="ECO:0007669"/>
    <property type="project" value="TreeGrafter"/>
</dbReference>
<dbReference type="InterPro" id="IPR006170">
    <property type="entry name" value="PBP/GOBP"/>
</dbReference>
<accession>A0AAV7HZ79</accession>
<gene>
    <name evidence="6" type="ORF">KQX54_018017</name>
</gene>
<proteinExistence type="inferred from homology"/>
<evidence type="ECO:0000256" key="1">
    <source>
        <dbReference type="ARBA" id="ARBA00004613"/>
    </source>
</evidence>
<dbReference type="GO" id="GO:0005549">
    <property type="term" value="F:odorant binding"/>
    <property type="evidence" value="ECO:0007669"/>
    <property type="project" value="InterPro"/>
</dbReference>
<reference evidence="6 7" key="1">
    <citation type="journal article" date="2021" name="J. Hered.">
        <title>A chromosome-level genome assembly of the parasitoid wasp, Cotesia glomerata (Hymenoptera: Braconidae).</title>
        <authorList>
            <person name="Pinto B.J."/>
            <person name="Weis J.J."/>
            <person name="Gamble T."/>
            <person name="Ode P.J."/>
            <person name="Paul R."/>
            <person name="Zaspel J.M."/>
        </authorList>
    </citation>
    <scope>NUCLEOTIDE SEQUENCE [LARGE SCALE GENOMIC DNA]</scope>
    <source>
        <strain evidence="6">CgM1</strain>
    </source>
</reference>
<dbReference type="Pfam" id="PF01395">
    <property type="entry name" value="PBP_GOBP"/>
    <property type="match status" value="1"/>
</dbReference>
<dbReference type="FunFam" id="1.10.238.20:FF:000001">
    <property type="entry name" value="General odorant-binding protein lush"/>
    <property type="match status" value="1"/>
</dbReference>
<organism evidence="6 7">
    <name type="scientific">Cotesia glomerata</name>
    <name type="common">Lepidopteran parasitic wasp</name>
    <name type="synonym">Apanteles glomeratus</name>
    <dbReference type="NCBI Taxonomy" id="32391"/>
    <lineage>
        <taxon>Eukaryota</taxon>
        <taxon>Metazoa</taxon>
        <taxon>Ecdysozoa</taxon>
        <taxon>Arthropoda</taxon>
        <taxon>Hexapoda</taxon>
        <taxon>Insecta</taxon>
        <taxon>Pterygota</taxon>
        <taxon>Neoptera</taxon>
        <taxon>Endopterygota</taxon>
        <taxon>Hymenoptera</taxon>
        <taxon>Apocrita</taxon>
        <taxon>Ichneumonoidea</taxon>
        <taxon>Braconidae</taxon>
        <taxon>Microgastrinae</taxon>
        <taxon>Cotesia</taxon>
    </lineage>
</organism>
<dbReference type="AlphaFoldDB" id="A0AAV7HZ79"/>
<evidence type="ECO:0000256" key="2">
    <source>
        <dbReference type="ARBA" id="ARBA00008098"/>
    </source>
</evidence>
<dbReference type="SUPFAM" id="SSF47565">
    <property type="entry name" value="Insect pheromone/odorant-binding proteins"/>
    <property type="match status" value="1"/>
</dbReference>
<evidence type="ECO:0000313" key="6">
    <source>
        <dbReference type="EMBL" id="KAH0540527.1"/>
    </source>
</evidence>
<comment type="caution">
    <text evidence="6">The sequence shown here is derived from an EMBL/GenBank/DDBJ whole genome shotgun (WGS) entry which is preliminary data.</text>
</comment>
<name>A0AAV7HZ79_COTGL</name>
<evidence type="ECO:0000256" key="4">
    <source>
        <dbReference type="ARBA" id="ARBA00022729"/>
    </source>
</evidence>
<comment type="subcellular location">
    <subcellularLocation>
        <location evidence="1">Secreted</location>
    </subcellularLocation>
</comment>
<dbReference type="EMBL" id="JAHXZJ010002609">
    <property type="protein sequence ID" value="KAH0540527.1"/>
    <property type="molecule type" value="Genomic_DNA"/>
</dbReference>
<dbReference type="InterPro" id="IPR036728">
    <property type="entry name" value="PBP_GOBP_sf"/>
</dbReference>
<sequence>MKIFASIFVLYFVGVLSNIADEESDDRDYLKHCIEESGVDQNAVDKLQDKIWDMDNKKLQCFMKCFMLQIGVINNDGTINEANMKEKISHEFSKERIDEVIMKCKDPKGADACENSLLMLKCLHDNTPSMQKDEDS</sequence>
<keyword evidence="3" id="KW-0964">Secreted</keyword>
<comment type="similarity">
    <text evidence="2">Belongs to the PBP/GOBP family.</text>
</comment>
<evidence type="ECO:0000313" key="7">
    <source>
        <dbReference type="Proteomes" id="UP000826195"/>
    </source>
</evidence>
<dbReference type="Gene3D" id="1.10.238.20">
    <property type="entry name" value="Pheromone/general odorant binding protein domain"/>
    <property type="match status" value="1"/>
</dbReference>
<feature type="chain" id="PRO_5043753641" evidence="5">
    <location>
        <begin position="18"/>
        <end position="136"/>
    </location>
</feature>